<accession>A0A6B2KRF7</accession>
<dbReference type="PRINTS" id="PR00207">
    <property type="entry name" value="FLAGELLIN"/>
</dbReference>
<proteinExistence type="inferred from homology"/>
<comment type="caution">
    <text evidence="6">The sequence shown here is derived from an EMBL/GenBank/DDBJ whole genome shotgun (WGS) entry which is preliminary data.</text>
</comment>
<dbReference type="InterPro" id="IPR001029">
    <property type="entry name" value="Flagellin_N"/>
</dbReference>
<dbReference type="InterPro" id="IPR046358">
    <property type="entry name" value="Flagellin_C"/>
</dbReference>
<dbReference type="RefSeq" id="WP_163316026.1">
    <property type="nucleotide sequence ID" value="NZ_JAAGAA010000006.1"/>
</dbReference>
<comment type="subcellular location">
    <subcellularLocation>
        <location evidence="3">Secreted</location>
    </subcellularLocation>
    <subcellularLocation>
        <location evidence="3">Bacterial flagellum</location>
    </subcellularLocation>
</comment>
<evidence type="ECO:0000259" key="5">
    <source>
        <dbReference type="Pfam" id="PF00700"/>
    </source>
</evidence>
<dbReference type="PANTHER" id="PTHR42792:SF2">
    <property type="entry name" value="FLAGELLIN"/>
    <property type="match status" value="1"/>
</dbReference>
<gene>
    <name evidence="6" type="ORF">GZH52_08340</name>
</gene>
<name>A0A6B2KRF7_9NEIS</name>
<evidence type="ECO:0000256" key="1">
    <source>
        <dbReference type="ARBA" id="ARBA00005709"/>
    </source>
</evidence>
<evidence type="ECO:0000313" key="6">
    <source>
        <dbReference type="EMBL" id="NDV12812.1"/>
    </source>
</evidence>
<comment type="similarity">
    <text evidence="1 3">Belongs to the bacterial flagellin family.</text>
</comment>
<keyword evidence="2 3" id="KW-0975">Bacterial flagellum</keyword>
<evidence type="ECO:0000259" key="4">
    <source>
        <dbReference type="Pfam" id="PF00669"/>
    </source>
</evidence>
<dbReference type="Gene3D" id="6.10.10.10">
    <property type="entry name" value="Flagellar export chaperone, C-terminal domain"/>
    <property type="match status" value="1"/>
</dbReference>
<dbReference type="InterPro" id="IPR042187">
    <property type="entry name" value="Flagellin_C_sub2"/>
</dbReference>
<evidence type="ECO:0000256" key="3">
    <source>
        <dbReference type="RuleBase" id="RU362073"/>
    </source>
</evidence>
<keyword evidence="3" id="KW-0964">Secreted</keyword>
<evidence type="ECO:0000256" key="2">
    <source>
        <dbReference type="ARBA" id="ARBA00023143"/>
    </source>
</evidence>
<organism evidence="6 7">
    <name type="scientific">Crenobacter caeni</name>
    <dbReference type="NCBI Taxonomy" id="2705474"/>
    <lineage>
        <taxon>Bacteria</taxon>
        <taxon>Pseudomonadati</taxon>
        <taxon>Pseudomonadota</taxon>
        <taxon>Betaproteobacteria</taxon>
        <taxon>Neisseriales</taxon>
        <taxon>Neisseriaceae</taxon>
        <taxon>Crenobacter</taxon>
    </lineage>
</organism>
<keyword evidence="7" id="KW-1185">Reference proteome</keyword>
<dbReference type="GO" id="GO:0009288">
    <property type="term" value="C:bacterial-type flagellum"/>
    <property type="evidence" value="ECO:0007669"/>
    <property type="project" value="UniProtKB-SubCell"/>
</dbReference>
<dbReference type="SUPFAM" id="SSF64518">
    <property type="entry name" value="Phase 1 flagellin"/>
    <property type="match status" value="1"/>
</dbReference>
<evidence type="ECO:0000313" key="7">
    <source>
        <dbReference type="Proteomes" id="UP000482578"/>
    </source>
</evidence>
<feature type="domain" description="Flagellin C-terminal" evidence="5">
    <location>
        <begin position="194"/>
        <end position="278"/>
    </location>
</feature>
<dbReference type="AlphaFoldDB" id="A0A6B2KRF7"/>
<keyword evidence="6" id="KW-0969">Cilium</keyword>
<dbReference type="Proteomes" id="UP000482578">
    <property type="component" value="Unassembled WGS sequence"/>
</dbReference>
<dbReference type="Gene3D" id="1.20.1330.10">
    <property type="entry name" value="f41 fragment of flagellin, N-terminal domain"/>
    <property type="match status" value="1"/>
</dbReference>
<dbReference type="Pfam" id="PF00700">
    <property type="entry name" value="Flagellin_C"/>
    <property type="match status" value="1"/>
</dbReference>
<sequence>MLSLHTNLAALQTKANLFGNQKDLTTSLTRLGTGLRINSAMDDAAGLQIASRLDSQSRGMNVAMRNTQNAISMLQTAEGALDEATNITMRMKDLAIQGADATMSTEDLKAINGEFTELKTQLGKIIDDTQFGGTALFKTGGKLEAKAIDFQIGATAADKYSFNASTEVKALTTELAKVGAAAIDDNAKANGEITKADDMLKAITAARSVLGAGANRLDSIYNNLSNMVTNTTAAKGRIMDADFATESANMTTKQMLMQSGTAMLKQSGSMSSMAMSLLG</sequence>
<feature type="domain" description="Flagellin N-terminal" evidence="4">
    <location>
        <begin position="6"/>
        <end position="138"/>
    </location>
</feature>
<keyword evidence="6" id="KW-0966">Cell projection</keyword>
<reference evidence="6 7" key="1">
    <citation type="submission" date="2020-02" db="EMBL/GenBank/DDBJ databases">
        <authorList>
            <person name="Yang Z."/>
        </authorList>
    </citation>
    <scope>NUCLEOTIDE SEQUENCE [LARGE SCALE GENOMIC DNA]</scope>
    <source>
        <strain evidence="6 7">HX-7-9</strain>
    </source>
</reference>
<dbReference type="InterPro" id="IPR001492">
    <property type="entry name" value="Flagellin"/>
</dbReference>
<keyword evidence="6" id="KW-0282">Flagellum</keyword>
<comment type="function">
    <text evidence="3">Flagellin is the subunit protein which polymerizes to form the filaments of bacterial flagella.</text>
</comment>
<dbReference type="PANTHER" id="PTHR42792">
    <property type="entry name" value="FLAGELLIN"/>
    <property type="match status" value="1"/>
</dbReference>
<dbReference type="GO" id="GO:0005576">
    <property type="term" value="C:extracellular region"/>
    <property type="evidence" value="ECO:0007669"/>
    <property type="project" value="UniProtKB-SubCell"/>
</dbReference>
<dbReference type="EMBL" id="JAAGAA010000006">
    <property type="protein sequence ID" value="NDV12812.1"/>
    <property type="molecule type" value="Genomic_DNA"/>
</dbReference>
<protein>
    <recommendedName>
        <fullName evidence="3">Flagellin</fullName>
    </recommendedName>
</protein>
<dbReference type="GO" id="GO:0005198">
    <property type="term" value="F:structural molecule activity"/>
    <property type="evidence" value="ECO:0007669"/>
    <property type="project" value="UniProtKB-UniRule"/>
</dbReference>
<dbReference type="Pfam" id="PF00669">
    <property type="entry name" value="Flagellin_N"/>
    <property type="match status" value="1"/>
</dbReference>